<dbReference type="InterPro" id="IPR022742">
    <property type="entry name" value="Hydrolase_4"/>
</dbReference>
<evidence type="ECO:0000256" key="1">
    <source>
        <dbReference type="PIRSR" id="PIRSR017388-1"/>
    </source>
</evidence>
<gene>
    <name evidence="3" type="ORF">UH38_05965</name>
</gene>
<reference evidence="3 4" key="1">
    <citation type="submission" date="2015-02" db="EMBL/GenBank/DDBJ databases">
        <title>Draft genome of a novel marine cyanobacterium (Chroococcales) isolated from South Atlantic Ocean.</title>
        <authorList>
            <person name="Rigonato J."/>
            <person name="Alvarenga D.O."/>
            <person name="Branco L.H."/>
            <person name="Varani A.M."/>
            <person name="Brandini F.P."/>
            <person name="Fiore M.F."/>
        </authorList>
    </citation>
    <scope>NUCLEOTIDE SEQUENCE [LARGE SCALE GENOMIC DNA]</scope>
    <source>
        <strain evidence="3 4">CENA595</strain>
    </source>
</reference>
<dbReference type="SUPFAM" id="SSF53474">
    <property type="entry name" value="alpha/beta-Hydrolases"/>
    <property type="match status" value="1"/>
</dbReference>
<feature type="active site" description="Charge relay system" evidence="1">
    <location>
        <position position="202"/>
    </location>
</feature>
<proteinExistence type="predicted"/>
<comment type="caution">
    <text evidence="3">The sequence shown here is derived from an EMBL/GenBank/DDBJ whole genome shotgun (WGS) entry which is preliminary data.</text>
</comment>
<evidence type="ECO:0000313" key="4">
    <source>
        <dbReference type="Proteomes" id="UP000032452"/>
    </source>
</evidence>
<accession>A0A0D8ZW38</accession>
<name>A0A0D8ZW38_9CYAN</name>
<dbReference type="PATRIC" id="fig|1618023.3.peg.2345"/>
<dbReference type="EMBL" id="JYON01000004">
    <property type="protein sequence ID" value="KJH72659.1"/>
    <property type="molecule type" value="Genomic_DNA"/>
</dbReference>
<feature type="active site" description="Charge relay system" evidence="1">
    <location>
        <position position="232"/>
    </location>
</feature>
<dbReference type="InterPro" id="IPR051044">
    <property type="entry name" value="MAG_DAG_Lipase"/>
</dbReference>
<feature type="active site" description="Nucleophile" evidence="1">
    <location>
        <position position="92"/>
    </location>
</feature>
<dbReference type="RefSeq" id="WP_045053719.1">
    <property type="nucleotide sequence ID" value="NZ_CAWMDP010000026.1"/>
</dbReference>
<dbReference type="OrthoDB" id="9786110at2"/>
<dbReference type="PIRSF" id="PIRSF017388">
    <property type="entry name" value="Esterase_lipase"/>
    <property type="match status" value="1"/>
</dbReference>
<evidence type="ECO:0000259" key="2">
    <source>
        <dbReference type="Pfam" id="PF12146"/>
    </source>
</evidence>
<dbReference type="GO" id="GO:0052689">
    <property type="term" value="F:carboxylic ester hydrolase activity"/>
    <property type="evidence" value="ECO:0007669"/>
    <property type="project" value="InterPro"/>
</dbReference>
<dbReference type="PANTHER" id="PTHR11614">
    <property type="entry name" value="PHOSPHOLIPASE-RELATED"/>
    <property type="match status" value="1"/>
</dbReference>
<sequence>MKLSNQPFLLETEGDRACLLLHGLGGGVYEMQLLGEYLYKCGLTVQGINYPGHAEIMAKMPASKWREWYEHIEETYQKLSSKYSSISVVGFSTGCPLALYLAATNPLEKLVLLSPFLAIKHEWYYLLKPETYLASVGWLINDVPRLKLPIRDRQMCKAAEEAAFFKTFNLPTVKSALELINAIKPLLPQIKEPTLIIQSHKDTVVDPSGARIIYQQLGSSYKKLCWLEKSDHIILLDVERDRVTQEIKDFLLP</sequence>
<dbReference type="AlphaFoldDB" id="A0A0D8ZW38"/>
<organism evidence="3 4">
    <name type="scientific">Aliterella atlantica CENA595</name>
    <dbReference type="NCBI Taxonomy" id="1618023"/>
    <lineage>
        <taxon>Bacteria</taxon>
        <taxon>Bacillati</taxon>
        <taxon>Cyanobacteriota</taxon>
        <taxon>Cyanophyceae</taxon>
        <taxon>Chroococcidiopsidales</taxon>
        <taxon>Aliterellaceae</taxon>
        <taxon>Aliterella</taxon>
    </lineage>
</organism>
<dbReference type="InterPro" id="IPR012354">
    <property type="entry name" value="Esterase_lipase"/>
</dbReference>
<dbReference type="STRING" id="1618023.UH38_05965"/>
<protein>
    <submittedName>
        <fullName evidence="3">Carboxylesterase</fullName>
    </submittedName>
</protein>
<dbReference type="InterPro" id="IPR029058">
    <property type="entry name" value="AB_hydrolase_fold"/>
</dbReference>
<dbReference type="Proteomes" id="UP000032452">
    <property type="component" value="Unassembled WGS sequence"/>
</dbReference>
<dbReference type="Pfam" id="PF12146">
    <property type="entry name" value="Hydrolase_4"/>
    <property type="match status" value="1"/>
</dbReference>
<feature type="domain" description="Serine aminopeptidase S33" evidence="2">
    <location>
        <begin position="15"/>
        <end position="238"/>
    </location>
</feature>
<dbReference type="Gene3D" id="3.40.50.1820">
    <property type="entry name" value="alpha/beta hydrolase"/>
    <property type="match status" value="1"/>
</dbReference>
<evidence type="ECO:0000313" key="3">
    <source>
        <dbReference type="EMBL" id="KJH72659.1"/>
    </source>
</evidence>
<keyword evidence="4" id="KW-1185">Reference proteome</keyword>
<dbReference type="ESTHER" id="9chro-a0a0d8zw38">
    <property type="family name" value="CarbLipBact_2"/>
</dbReference>